<dbReference type="EMBL" id="CM032181">
    <property type="protein sequence ID" value="KAG7098756.1"/>
    <property type="molecule type" value="Genomic_DNA"/>
</dbReference>
<sequence length="78" mass="9126">MIRRPPTLIPMTDNDVQDVRDMVAQQRAEVAYEKEMAEKLKKLADTPEVQPDDFAMLEQLKQVRDKQIEKEKRLGLQS</sequence>
<comment type="caution">
    <text evidence="1">The sequence shown here is derived from an EMBL/GenBank/DDBJ whole genome shotgun (WGS) entry which is preliminary data.</text>
</comment>
<gene>
    <name evidence="1" type="ORF">E1B28_000665</name>
</gene>
<evidence type="ECO:0000313" key="1">
    <source>
        <dbReference type="EMBL" id="KAG7098756.1"/>
    </source>
</evidence>
<dbReference type="Proteomes" id="UP001049176">
    <property type="component" value="Chromosome 1"/>
</dbReference>
<dbReference type="OrthoDB" id="3182478at2759"/>
<organism evidence="1 2">
    <name type="scientific">Marasmius oreades</name>
    <name type="common">fairy-ring Marasmius</name>
    <dbReference type="NCBI Taxonomy" id="181124"/>
    <lineage>
        <taxon>Eukaryota</taxon>
        <taxon>Fungi</taxon>
        <taxon>Dikarya</taxon>
        <taxon>Basidiomycota</taxon>
        <taxon>Agaricomycotina</taxon>
        <taxon>Agaricomycetes</taxon>
        <taxon>Agaricomycetidae</taxon>
        <taxon>Agaricales</taxon>
        <taxon>Marasmiineae</taxon>
        <taxon>Marasmiaceae</taxon>
        <taxon>Marasmius</taxon>
    </lineage>
</organism>
<evidence type="ECO:0000313" key="2">
    <source>
        <dbReference type="Proteomes" id="UP001049176"/>
    </source>
</evidence>
<name>A0A9P8AED4_9AGAR</name>
<dbReference type="GeneID" id="66069741"/>
<dbReference type="KEGG" id="more:E1B28_000665"/>
<accession>A0A9P8AED4</accession>
<dbReference type="RefSeq" id="XP_043015226.1">
    <property type="nucleotide sequence ID" value="XM_043146523.1"/>
</dbReference>
<keyword evidence="2" id="KW-1185">Reference proteome</keyword>
<protein>
    <submittedName>
        <fullName evidence="1">Uncharacterized protein</fullName>
    </submittedName>
</protein>
<proteinExistence type="predicted"/>
<reference evidence="1" key="1">
    <citation type="journal article" date="2021" name="Genome Biol. Evol.">
        <title>The assembled and annotated genome of the fairy-ring fungus Marasmius oreades.</title>
        <authorList>
            <person name="Hiltunen M."/>
            <person name="Ament-Velasquez S.L."/>
            <person name="Johannesson H."/>
        </authorList>
    </citation>
    <scope>NUCLEOTIDE SEQUENCE</scope>
    <source>
        <strain evidence="1">03SP1</strain>
    </source>
</reference>
<dbReference type="AlphaFoldDB" id="A0A9P8AED4"/>